<comment type="similarity">
    <text evidence="2 5">Belongs to the HSF family.</text>
</comment>
<comment type="caution">
    <text evidence="7">The sequence shown here is derived from an EMBL/GenBank/DDBJ whole genome shotgun (WGS) entry which is preliminary data.</text>
</comment>
<feature type="domain" description="HSF-type DNA-binding" evidence="6">
    <location>
        <begin position="1"/>
        <end position="93"/>
    </location>
</feature>
<keyword evidence="8" id="KW-1185">Reference proteome</keyword>
<evidence type="ECO:0000313" key="8">
    <source>
        <dbReference type="Proteomes" id="UP001221142"/>
    </source>
</evidence>
<keyword evidence="3 7" id="KW-0238">DNA-binding</keyword>
<dbReference type="SUPFAM" id="SSF46785">
    <property type="entry name" value="Winged helix' DNA-binding domain"/>
    <property type="match status" value="1"/>
</dbReference>
<reference evidence="7" key="1">
    <citation type="submission" date="2023-03" db="EMBL/GenBank/DDBJ databases">
        <title>Massive genome expansion in bonnet fungi (Mycena s.s.) driven by repeated elements and novel gene families across ecological guilds.</title>
        <authorList>
            <consortium name="Lawrence Berkeley National Laboratory"/>
            <person name="Harder C.B."/>
            <person name="Miyauchi S."/>
            <person name="Viragh M."/>
            <person name="Kuo A."/>
            <person name="Thoen E."/>
            <person name="Andreopoulos B."/>
            <person name="Lu D."/>
            <person name="Skrede I."/>
            <person name="Drula E."/>
            <person name="Henrissat B."/>
            <person name="Morin E."/>
            <person name="Kohler A."/>
            <person name="Barry K."/>
            <person name="LaButti K."/>
            <person name="Morin E."/>
            <person name="Salamov A."/>
            <person name="Lipzen A."/>
            <person name="Mereny Z."/>
            <person name="Hegedus B."/>
            <person name="Baldrian P."/>
            <person name="Stursova M."/>
            <person name="Weitz H."/>
            <person name="Taylor A."/>
            <person name="Grigoriev I.V."/>
            <person name="Nagy L.G."/>
            <person name="Martin F."/>
            <person name="Kauserud H."/>
        </authorList>
    </citation>
    <scope>NUCLEOTIDE SEQUENCE</scope>
    <source>
        <strain evidence="7">9284</strain>
    </source>
</reference>
<dbReference type="PANTHER" id="PTHR10015">
    <property type="entry name" value="HEAT SHOCK TRANSCRIPTION FACTOR"/>
    <property type="match status" value="1"/>
</dbReference>
<organism evidence="7 8">
    <name type="scientific">Roridomyces roridus</name>
    <dbReference type="NCBI Taxonomy" id="1738132"/>
    <lineage>
        <taxon>Eukaryota</taxon>
        <taxon>Fungi</taxon>
        <taxon>Dikarya</taxon>
        <taxon>Basidiomycota</taxon>
        <taxon>Agaricomycotina</taxon>
        <taxon>Agaricomycetes</taxon>
        <taxon>Agaricomycetidae</taxon>
        <taxon>Agaricales</taxon>
        <taxon>Marasmiineae</taxon>
        <taxon>Mycenaceae</taxon>
        <taxon>Roridomyces</taxon>
    </lineage>
</organism>
<dbReference type="GO" id="GO:0043565">
    <property type="term" value="F:sequence-specific DNA binding"/>
    <property type="evidence" value="ECO:0007669"/>
    <property type="project" value="InterPro"/>
</dbReference>
<dbReference type="Gene3D" id="1.10.10.10">
    <property type="entry name" value="Winged helix-like DNA-binding domain superfamily/Winged helix DNA-binding domain"/>
    <property type="match status" value="1"/>
</dbReference>
<accession>A0AAD7B087</accession>
<comment type="subcellular location">
    <subcellularLocation>
        <location evidence="1">Nucleus</location>
    </subcellularLocation>
</comment>
<evidence type="ECO:0000256" key="3">
    <source>
        <dbReference type="ARBA" id="ARBA00023125"/>
    </source>
</evidence>
<dbReference type="InterPro" id="IPR036390">
    <property type="entry name" value="WH_DNA-bd_sf"/>
</dbReference>
<dbReference type="GO" id="GO:0005634">
    <property type="term" value="C:nucleus"/>
    <property type="evidence" value="ECO:0007669"/>
    <property type="project" value="UniProtKB-SubCell"/>
</dbReference>
<evidence type="ECO:0000256" key="4">
    <source>
        <dbReference type="ARBA" id="ARBA00023242"/>
    </source>
</evidence>
<dbReference type="EMBL" id="JARKIF010000056">
    <property type="protein sequence ID" value="KAJ7606521.1"/>
    <property type="molecule type" value="Genomic_DNA"/>
</dbReference>
<evidence type="ECO:0000259" key="6">
    <source>
        <dbReference type="SMART" id="SM00415"/>
    </source>
</evidence>
<protein>
    <submittedName>
        <fullName evidence="7">HSF-type DNA-binding-domain-containing protein</fullName>
    </submittedName>
</protein>
<sequence length="103" mass="12264">MVTDPESSRFISWTELGTSFVTSDVGEFTRSVLSSHFQNNSFSAFVRQLRRYGFRKIKRRGQRTKSDVPPTWEFSHHKFLRGRPDLLDEIRKMLNPMWGMWHV</sequence>
<dbReference type="AlphaFoldDB" id="A0AAD7B087"/>
<dbReference type="Proteomes" id="UP001221142">
    <property type="component" value="Unassembled WGS sequence"/>
</dbReference>
<dbReference type="PANTHER" id="PTHR10015:SF427">
    <property type="entry name" value="HEAT SHOCK FACTOR PROTEIN"/>
    <property type="match status" value="1"/>
</dbReference>
<evidence type="ECO:0000256" key="2">
    <source>
        <dbReference type="ARBA" id="ARBA00006403"/>
    </source>
</evidence>
<dbReference type="InterPro" id="IPR000232">
    <property type="entry name" value="HSF_DNA-bd"/>
</dbReference>
<keyword evidence="4" id="KW-0539">Nucleus</keyword>
<name>A0AAD7B087_9AGAR</name>
<gene>
    <name evidence="7" type="ORF">FB45DRAFT_765133</name>
</gene>
<evidence type="ECO:0000256" key="1">
    <source>
        <dbReference type="ARBA" id="ARBA00004123"/>
    </source>
</evidence>
<evidence type="ECO:0000256" key="5">
    <source>
        <dbReference type="RuleBase" id="RU004020"/>
    </source>
</evidence>
<evidence type="ECO:0000313" key="7">
    <source>
        <dbReference type="EMBL" id="KAJ7606521.1"/>
    </source>
</evidence>
<dbReference type="GO" id="GO:0003700">
    <property type="term" value="F:DNA-binding transcription factor activity"/>
    <property type="evidence" value="ECO:0007669"/>
    <property type="project" value="InterPro"/>
</dbReference>
<dbReference type="Pfam" id="PF00447">
    <property type="entry name" value="HSF_DNA-bind"/>
    <property type="match status" value="1"/>
</dbReference>
<dbReference type="SMART" id="SM00415">
    <property type="entry name" value="HSF"/>
    <property type="match status" value="1"/>
</dbReference>
<proteinExistence type="inferred from homology"/>
<dbReference type="InterPro" id="IPR036388">
    <property type="entry name" value="WH-like_DNA-bd_sf"/>
</dbReference>